<reference evidence="1" key="1">
    <citation type="journal article" date="2019" name="Sci. Rep.">
        <title>Draft genome of Tanacetum cinerariifolium, the natural source of mosquito coil.</title>
        <authorList>
            <person name="Yamashiro T."/>
            <person name="Shiraishi A."/>
            <person name="Satake H."/>
            <person name="Nakayama K."/>
        </authorList>
    </citation>
    <scope>NUCLEOTIDE SEQUENCE</scope>
</reference>
<accession>A0A6L2NHL9</accession>
<keyword evidence="1" id="KW-0808">Transferase</keyword>
<dbReference type="GO" id="GO:0003964">
    <property type="term" value="F:RNA-directed DNA polymerase activity"/>
    <property type="evidence" value="ECO:0007669"/>
    <property type="project" value="UniProtKB-KW"/>
</dbReference>
<evidence type="ECO:0000313" key="1">
    <source>
        <dbReference type="EMBL" id="GEU85781.1"/>
    </source>
</evidence>
<comment type="caution">
    <text evidence="1">The sequence shown here is derived from an EMBL/GenBank/DDBJ whole genome shotgun (WGS) entry which is preliminary data.</text>
</comment>
<sequence length="160" mass="18387">MNHLDELSFDRIENMKYNIEPWKRSEELASVALESKAPVMNQAVIRKLVIDSVVVALKAQATNMANADNTNRNPEPREALVARKCSYKEFMSCQPFNFKGSESAVGLIRWFLRIESVFSCSNYIEDCKVMFATCNLIEEALSWWNSFAQPIEIEKAYKFS</sequence>
<organism evidence="1">
    <name type="scientific">Tanacetum cinerariifolium</name>
    <name type="common">Dalmatian daisy</name>
    <name type="synonym">Chrysanthemum cinerariifolium</name>
    <dbReference type="NCBI Taxonomy" id="118510"/>
    <lineage>
        <taxon>Eukaryota</taxon>
        <taxon>Viridiplantae</taxon>
        <taxon>Streptophyta</taxon>
        <taxon>Embryophyta</taxon>
        <taxon>Tracheophyta</taxon>
        <taxon>Spermatophyta</taxon>
        <taxon>Magnoliopsida</taxon>
        <taxon>eudicotyledons</taxon>
        <taxon>Gunneridae</taxon>
        <taxon>Pentapetalae</taxon>
        <taxon>asterids</taxon>
        <taxon>campanulids</taxon>
        <taxon>Asterales</taxon>
        <taxon>Asteraceae</taxon>
        <taxon>Asteroideae</taxon>
        <taxon>Anthemideae</taxon>
        <taxon>Anthemidinae</taxon>
        <taxon>Tanacetum</taxon>
    </lineage>
</organism>
<dbReference type="EMBL" id="BKCJ010009179">
    <property type="protein sequence ID" value="GEU85781.1"/>
    <property type="molecule type" value="Genomic_DNA"/>
</dbReference>
<keyword evidence="1" id="KW-0695">RNA-directed DNA polymerase</keyword>
<name>A0A6L2NHL9_TANCI</name>
<keyword evidence="1" id="KW-0548">Nucleotidyltransferase</keyword>
<gene>
    <name evidence="1" type="ORF">Tci_057759</name>
</gene>
<protein>
    <submittedName>
        <fullName evidence="1">Reverse transcriptase domain-containing protein</fullName>
    </submittedName>
</protein>
<dbReference type="AlphaFoldDB" id="A0A6L2NHL9"/>
<proteinExistence type="predicted"/>